<dbReference type="AlphaFoldDB" id="A0A2V2BGT0"/>
<accession>A0A2V2BGT0</accession>
<protein>
    <submittedName>
        <fullName evidence="2">Uncharacterized protein</fullName>
    </submittedName>
</protein>
<proteinExistence type="predicted"/>
<name>A0A2V2BGT0_9GAMM</name>
<keyword evidence="1" id="KW-0472">Membrane</keyword>
<dbReference type="EMBL" id="QGHF01000001">
    <property type="protein sequence ID" value="PWL00611.1"/>
    <property type="molecule type" value="Genomic_DNA"/>
</dbReference>
<dbReference type="RefSeq" id="WP_096012624.1">
    <property type="nucleotide sequence ID" value="NZ_CP126314.1"/>
</dbReference>
<feature type="transmembrane region" description="Helical" evidence="1">
    <location>
        <begin position="21"/>
        <end position="41"/>
    </location>
</feature>
<evidence type="ECO:0000256" key="1">
    <source>
        <dbReference type="SAM" id="Phobius"/>
    </source>
</evidence>
<dbReference type="OrthoDB" id="6522507at2"/>
<comment type="caution">
    <text evidence="2">The sequence shown here is derived from an EMBL/GenBank/DDBJ whole genome shotgun (WGS) entry which is preliminary data.</text>
</comment>
<organism evidence="2 3">
    <name type="scientific">Pantoea allii</name>
    <dbReference type="NCBI Taxonomy" id="574096"/>
    <lineage>
        <taxon>Bacteria</taxon>
        <taxon>Pseudomonadati</taxon>
        <taxon>Pseudomonadota</taxon>
        <taxon>Gammaproteobacteria</taxon>
        <taxon>Enterobacterales</taxon>
        <taxon>Erwiniaceae</taxon>
        <taxon>Pantoea</taxon>
    </lineage>
</organism>
<evidence type="ECO:0000313" key="2">
    <source>
        <dbReference type="EMBL" id="PWL00611.1"/>
    </source>
</evidence>
<sequence length="81" mass="9191">MKMDKPVPGKNDKILINNARMRKWLLIGGLAVGIQALLSMFTHPGSYYYIFQMVIAIFCIGYGLSVTSQIRRLLRSEGEKQ</sequence>
<evidence type="ECO:0000313" key="3">
    <source>
        <dbReference type="Proteomes" id="UP000245981"/>
    </source>
</evidence>
<keyword evidence="1" id="KW-1133">Transmembrane helix</keyword>
<reference evidence="2 3" key="1">
    <citation type="submission" date="2018-05" db="EMBL/GenBank/DDBJ databases">
        <title>Genomic Encyclopedia of Type Strains, Phase IV (KMG-V): Genome sequencing to study the core and pangenomes of soil and plant-associated prokaryotes.</title>
        <authorList>
            <person name="Whitman W."/>
        </authorList>
    </citation>
    <scope>NUCLEOTIDE SEQUENCE [LARGE SCALE GENOMIC DNA]</scope>
    <source>
        <strain evidence="2 3">PNA 200-10</strain>
    </source>
</reference>
<feature type="transmembrane region" description="Helical" evidence="1">
    <location>
        <begin position="47"/>
        <end position="66"/>
    </location>
</feature>
<gene>
    <name evidence="2" type="ORF">C7431_101423</name>
</gene>
<keyword evidence="1" id="KW-0812">Transmembrane</keyword>
<dbReference type="Proteomes" id="UP000245981">
    <property type="component" value="Unassembled WGS sequence"/>
</dbReference>